<keyword evidence="2" id="KW-0067">ATP-binding</keyword>
<comment type="caution">
    <text evidence="4">The sequence shown here is derived from an EMBL/GenBank/DDBJ whole genome shotgun (WGS) entry which is preliminary data.</text>
</comment>
<dbReference type="EMBL" id="SPHZ02000006">
    <property type="protein sequence ID" value="KAF0915698.1"/>
    <property type="molecule type" value="Genomic_DNA"/>
</dbReference>
<organism evidence="4 5">
    <name type="scientific">Oryza meyeriana var. granulata</name>
    <dbReference type="NCBI Taxonomy" id="110450"/>
    <lineage>
        <taxon>Eukaryota</taxon>
        <taxon>Viridiplantae</taxon>
        <taxon>Streptophyta</taxon>
        <taxon>Embryophyta</taxon>
        <taxon>Tracheophyta</taxon>
        <taxon>Spermatophyta</taxon>
        <taxon>Magnoliopsida</taxon>
        <taxon>Liliopsida</taxon>
        <taxon>Poales</taxon>
        <taxon>Poaceae</taxon>
        <taxon>BOP clade</taxon>
        <taxon>Oryzoideae</taxon>
        <taxon>Oryzeae</taxon>
        <taxon>Oryzinae</taxon>
        <taxon>Oryza</taxon>
        <taxon>Oryza meyeriana</taxon>
    </lineage>
</organism>
<evidence type="ECO:0000313" key="5">
    <source>
        <dbReference type="Proteomes" id="UP000479710"/>
    </source>
</evidence>
<dbReference type="Proteomes" id="UP000479710">
    <property type="component" value="Unassembled WGS sequence"/>
</dbReference>
<dbReference type="InterPro" id="IPR032781">
    <property type="entry name" value="ABC_tran_Xtn"/>
</dbReference>
<name>A0A6G1DSU9_9ORYZ</name>
<evidence type="ECO:0000256" key="2">
    <source>
        <dbReference type="ARBA" id="ARBA00022840"/>
    </source>
</evidence>
<protein>
    <recommendedName>
        <fullName evidence="3">ABC-transporter extension domain-containing protein</fullName>
    </recommendedName>
</protein>
<sequence>MVEVKIQKLMPELGFAPEDADRLVASFGGGWQMRMFLEDTFLAIWLETQYAAWEEQQKEIKQTKELINRLGAGVKSGHASSEQKYYLERNLEPERGNLLPRVALMSTPSRLLSY</sequence>
<accession>A0A6G1DSU9</accession>
<feature type="domain" description="ABC-transporter extension" evidence="3">
    <location>
        <begin position="45"/>
        <end position="84"/>
    </location>
</feature>
<gene>
    <name evidence="4" type="ORF">E2562_037882</name>
</gene>
<reference evidence="4 5" key="1">
    <citation type="submission" date="2019-11" db="EMBL/GenBank/DDBJ databases">
        <title>Whole genome sequence of Oryza granulata.</title>
        <authorList>
            <person name="Li W."/>
        </authorList>
    </citation>
    <scope>NUCLEOTIDE SEQUENCE [LARGE SCALE GENOMIC DNA]</scope>
    <source>
        <strain evidence="5">cv. Menghai</strain>
        <tissue evidence="4">Leaf</tissue>
    </source>
</reference>
<proteinExistence type="predicted"/>
<dbReference type="AlphaFoldDB" id="A0A6G1DSU9"/>
<dbReference type="OrthoDB" id="2110130at2759"/>
<keyword evidence="5" id="KW-1185">Reference proteome</keyword>
<evidence type="ECO:0000256" key="1">
    <source>
        <dbReference type="ARBA" id="ARBA00022741"/>
    </source>
</evidence>
<evidence type="ECO:0000313" key="4">
    <source>
        <dbReference type="EMBL" id="KAF0915698.1"/>
    </source>
</evidence>
<evidence type="ECO:0000259" key="3">
    <source>
        <dbReference type="Pfam" id="PF12848"/>
    </source>
</evidence>
<keyword evidence="1" id="KW-0547">Nucleotide-binding</keyword>
<dbReference type="Pfam" id="PF12848">
    <property type="entry name" value="ABC_tran_Xtn"/>
    <property type="match status" value="1"/>
</dbReference>
<dbReference type="GO" id="GO:0005524">
    <property type="term" value="F:ATP binding"/>
    <property type="evidence" value="ECO:0007669"/>
    <property type="project" value="UniProtKB-KW"/>
</dbReference>